<gene>
    <name evidence="2" type="ORF">pmac_cds_522</name>
</gene>
<feature type="transmembrane region" description="Helical" evidence="1">
    <location>
        <begin position="28"/>
        <end position="46"/>
    </location>
</feature>
<reference evidence="2" key="1">
    <citation type="journal article" date="2018" name="Nat. Commun.">
        <title>Diversity and evolution of the emerging Pandoraviridae family.</title>
        <authorList>
            <person name="Legendre M."/>
            <person name="Fabre E."/>
            <person name="Poirot O."/>
            <person name="Jeudy S."/>
            <person name="Lartigue A."/>
            <person name="Alempic J.M."/>
            <person name="Beucher L."/>
            <person name="Philippe N."/>
            <person name="Bertaux L."/>
            <person name="Christo-Foroux E."/>
            <person name="Labadie K."/>
            <person name="Coute Y."/>
            <person name="Abergel C."/>
            <person name="Claverie J.M."/>
        </authorList>
    </citation>
    <scope>NUCLEOTIDE SEQUENCE [LARGE SCALE GENOMIC DNA]</scope>
    <source>
        <strain evidence="2">Macleodensis</strain>
    </source>
</reference>
<proteinExistence type="predicted"/>
<keyword evidence="1" id="KW-0472">Membrane</keyword>
<organism evidence="2">
    <name type="scientific">Pandoravirus macleodensis</name>
    <dbReference type="NCBI Taxonomy" id="2107707"/>
    <lineage>
        <taxon>Viruses</taxon>
        <taxon>Pandoravirus</taxon>
    </lineage>
</organism>
<evidence type="ECO:0000256" key="1">
    <source>
        <dbReference type="SAM" id="Phobius"/>
    </source>
</evidence>
<protein>
    <submittedName>
        <fullName evidence="2">Uncharacterized protein</fullName>
    </submittedName>
</protein>
<name>A0A2U7UFW5_9VIRU</name>
<feature type="transmembrane region" description="Helical" evidence="1">
    <location>
        <begin position="167"/>
        <end position="193"/>
    </location>
</feature>
<accession>A0A2U7UFW5</accession>
<dbReference type="Proteomes" id="UP000249758">
    <property type="component" value="Segment"/>
</dbReference>
<dbReference type="EMBL" id="MG011691">
    <property type="protein sequence ID" value="AVK77210.1"/>
    <property type="molecule type" value="Genomic_DNA"/>
</dbReference>
<keyword evidence="1" id="KW-0812">Transmembrane</keyword>
<evidence type="ECO:0000313" key="2">
    <source>
        <dbReference type="EMBL" id="AVK77210.1"/>
    </source>
</evidence>
<keyword evidence="1" id="KW-1133">Transmembrane helix</keyword>
<dbReference type="GeneID" id="36841665"/>
<dbReference type="RefSeq" id="YP_009481206.1">
    <property type="nucleotide sequence ID" value="NC_037665.1"/>
</dbReference>
<sequence length="214" mass="23410">MNAQTAQEPILSCDTTVWDRSRSLTVSVASWALGIVAAAAVFYWIALPAINRAHHLDATSARLCVADCHILGRTTIGESRYVPHGPSGVMKPTYLSGFCAAYTPVGGQTIDNVTLLVDIDPDLAWLFASERADLWARHPIGSYVRCYYDSAHRHRASLNNDLDEQMAWQITLAAVAVLPAVLCVGIAIGRCLAPTCLWLRQRRASQYAYIASHV</sequence>
<dbReference type="KEGG" id="vg:36841665"/>